<comment type="caution">
    <text evidence="2">The sequence shown here is derived from an EMBL/GenBank/DDBJ whole genome shotgun (WGS) entry which is preliminary data.</text>
</comment>
<dbReference type="Pfam" id="PF14559">
    <property type="entry name" value="TPR_19"/>
    <property type="match status" value="1"/>
</dbReference>
<feature type="transmembrane region" description="Helical" evidence="1">
    <location>
        <begin position="269"/>
        <end position="286"/>
    </location>
</feature>
<dbReference type="SUPFAM" id="SSF48452">
    <property type="entry name" value="TPR-like"/>
    <property type="match status" value="1"/>
</dbReference>
<dbReference type="RefSeq" id="WP_209916997.1">
    <property type="nucleotide sequence ID" value="NZ_JAGIOP010000002.1"/>
</dbReference>
<keyword evidence="1" id="KW-0472">Membrane</keyword>
<keyword evidence="1" id="KW-0812">Transmembrane</keyword>
<organism evidence="2 3">
    <name type="scientific">Mycolicibacterium lutetiense</name>
    <dbReference type="NCBI Taxonomy" id="1641992"/>
    <lineage>
        <taxon>Bacteria</taxon>
        <taxon>Bacillati</taxon>
        <taxon>Actinomycetota</taxon>
        <taxon>Actinomycetes</taxon>
        <taxon>Mycobacteriales</taxon>
        <taxon>Mycobacteriaceae</taxon>
        <taxon>Mycolicibacterium</taxon>
    </lineage>
</organism>
<accession>A0ABS4ZTA1</accession>
<evidence type="ECO:0000313" key="3">
    <source>
        <dbReference type="Proteomes" id="UP000694460"/>
    </source>
</evidence>
<dbReference type="EMBL" id="JAGIOP010000002">
    <property type="protein sequence ID" value="MBP2452714.1"/>
    <property type="molecule type" value="Genomic_DNA"/>
</dbReference>
<proteinExistence type="predicted"/>
<evidence type="ECO:0000313" key="2">
    <source>
        <dbReference type="EMBL" id="MBP2452714.1"/>
    </source>
</evidence>
<feature type="transmembrane region" description="Helical" evidence="1">
    <location>
        <begin position="357"/>
        <end position="380"/>
    </location>
</feature>
<evidence type="ECO:0000256" key="1">
    <source>
        <dbReference type="SAM" id="Phobius"/>
    </source>
</evidence>
<name>A0ABS4ZTA1_9MYCO</name>
<sequence length="386" mass="41669">MTSMADRAAERVRVLLDLDRHEDAAQAARDGLQSDPNNAELLGLLAVALVECGDVQEGRRWSERSLAVDPRQAWVHNTRARAILDGAGKPNEAVESARAATQLDHTDAYYLHTLTLAYIDAGRRKNAESTARSIRSIAPASPLGPLSQAMVEMAPVKYFDMAAISKKDVFWIALGTLFSRGLLLVIWAIVWLYIYVRRRGRLRRADAYMMEALRLDPGGSHLHEIAALVARCRFRFVRAVDSALAAAAIDGGLIDATGLARDIVRRTSVIAVVTFFFWCIFLLALLDALATPVVAGILGSASVVAAAAGVAWLYEEQTKRLPPGVQRLVQRRWGLPATVLVIAAWLTLLATSNPPGVAIPAGVGAALLLTGFGVLTAKLVSSRHIG</sequence>
<dbReference type="Gene3D" id="1.25.40.10">
    <property type="entry name" value="Tetratricopeptide repeat domain"/>
    <property type="match status" value="1"/>
</dbReference>
<dbReference type="Proteomes" id="UP000694460">
    <property type="component" value="Unassembled WGS sequence"/>
</dbReference>
<keyword evidence="3" id="KW-1185">Reference proteome</keyword>
<feature type="transmembrane region" description="Helical" evidence="1">
    <location>
        <begin position="333"/>
        <end position="351"/>
    </location>
</feature>
<protein>
    <submittedName>
        <fullName evidence="2">Flp pilus assembly protein TadD</fullName>
    </submittedName>
</protein>
<feature type="transmembrane region" description="Helical" evidence="1">
    <location>
        <begin position="292"/>
        <end position="313"/>
    </location>
</feature>
<reference evidence="2 3" key="1">
    <citation type="submission" date="2021-03" db="EMBL/GenBank/DDBJ databases">
        <title>Sequencing the genomes of 1000 actinobacteria strains.</title>
        <authorList>
            <person name="Klenk H.-P."/>
        </authorList>
    </citation>
    <scope>NUCLEOTIDE SEQUENCE [LARGE SCALE GENOMIC DNA]</scope>
    <source>
        <strain evidence="2 3">DSM 46713</strain>
    </source>
</reference>
<keyword evidence="1" id="KW-1133">Transmembrane helix</keyword>
<dbReference type="InterPro" id="IPR011990">
    <property type="entry name" value="TPR-like_helical_dom_sf"/>
</dbReference>
<feature type="transmembrane region" description="Helical" evidence="1">
    <location>
        <begin position="169"/>
        <end position="194"/>
    </location>
</feature>
<gene>
    <name evidence="2" type="ORF">JOF57_002627</name>
</gene>